<keyword evidence="1" id="KW-0732">Signal</keyword>
<protein>
    <submittedName>
        <fullName evidence="2">Uncharacterized protein</fullName>
    </submittedName>
</protein>
<sequence length="64" mass="6881">MLLFLVCLTFINTFDATAQMPPPVDGGNMGVWFLHEDGVLVDWGCALDGDRCIGLPEVVIGGDK</sequence>
<gene>
    <name evidence="2" type="ORF">ACFO3O_11570</name>
</gene>
<reference evidence="3" key="1">
    <citation type="journal article" date="2019" name="Int. J. Syst. Evol. Microbiol.">
        <title>The Global Catalogue of Microorganisms (GCM) 10K type strain sequencing project: providing services to taxonomists for standard genome sequencing and annotation.</title>
        <authorList>
            <consortium name="The Broad Institute Genomics Platform"/>
            <consortium name="The Broad Institute Genome Sequencing Center for Infectious Disease"/>
            <person name="Wu L."/>
            <person name="Ma J."/>
        </authorList>
    </citation>
    <scope>NUCLEOTIDE SEQUENCE [LARGE SCALE GENOMIC DNA]</scope>
    <source>
        <strain evidence="3">YJ-61-S</strain>
    </source>
</reference>
<dbReference type="Proteomes" id="UP001596043">
    <property type="component" value="Unassembled WGS sequence"/>
</dbReference>
<evidence type="ECO:0000313" key="3">
    <source>
        <dbReference type="Proteomes" id="UP001596043"/>
    </source>
</evidence>
<feature type="signal peptide" evidence="1">
    <location>
        <begin position="1"/>
        <end position="18"/>
    </location>
</feature>
<dbReference type="RefSeq" id="WP_379978915.1">
    <property type="nucleotide sequence ID" value="NZ_JBHSFV010000006.1"/>
</dbReference>
<comment type="caution">
    <text evidence="2">The sequence shown here is derived from an EMBL/GenBank/DDBJ whole genome shotgun (WGS) entry which is preliminary data.</text>
</comment>
<accession>A0ABV9HYF2</accession>
<evidence type="ECO:0000256" key="1">
    <source>
        <dbReference type="SAM" id="SignalP"/>
    </source>
</evidence>
<dbReference type="EMBL" id="JBHSFV010000006">
    <property type="protein sequence ID" value="MFC4634551.1"/>
    <property type="molecule type" value="Genomic_DNA"/>
</dbReference>
<organism evidence="2 3">
    <name type="scientific">Dokdonia ponticola</name>
    <dbReference type="NCBI Taxonomy" id="2041041"/>
    <lineage>
        <taxon>Bacteria</taxon>
        <taxon>Pseudomonadati</taxon>
        <taxon>Bacteroidota</taxon>
        <taxon>Flavobacteriia</taxon>
        <taxon>Flavobacteriales</taxon>
        <taxon>Flavobacteriaceae</taxon>
        <taxon>Dokdonia</taxon>
    </lineage>
</organism>
<feature type="chain" id="PRO_5046438647" evidence="1">
    <location>
        <begin position="19"/>
        <end position="64"/>
    </location>
</feature>
<proteinExistence type="predicted"/>
<keyword evidence="3" id="KW-1185">Reference proteome</keyword>
<evidence type="ECO:0000313" key="2">
    <source>
        <dbReference type="EMBL" id="MFC4634551.1"/>
    </source>
</evidence>
<name>A0ABV9HYF2_9FLAO</name>